<feature type="region of interest" description="Disordered" evidence="2">
    <location>
        <begin position="161"/>
        <end position="182"/>
    </location>
</feature>
<keyword evidence="4" id="KW-0067">ATP-binding</keyword>
<keyword evidence="1" id="KW-0723">Serine/threonine-protein kinase</keyword>
<dbReference type="GO" id="GO:0005524">
    <property type="term" value="F:ATP binding"/>
    <property type="evidence" value="ECO:0007669"/>
    <property type="project" value="UniProtKB-KW"/>
</dbReference>
<dbReference type="InterPro" id="IPR036890">
    <property type="entry name" value="HATPase_C_sf"/>
</dbReference>
<dbReference type="EMBL" id="CP108195">
    <property type="protein sequence ID" value="WTS11687.1"/>
    <property type="molecule type" value="Genomic_DNA"/>
</dbReference>
<reference evidence="4" key="1">
    <citation type="submission" date="2022-10" db="EMBL/GenBank/DDBJ databases">
        <title>The complete genomes of actinobacterial strains from the NBC collection.</title>
        <authorList>
            <person name="Joergensen T.S."/>
            <person name="Alvarez Arevalo M."/>
            <person name="Sterndorff E.B."/>
            <person name="Faurdal D."/>
            <person name="Vuksanovic O."/>
            <person name="Mourched A.-S."/>
            <person name="Charusanti P."/>
            <person name="Shaw S."/>
            <person name="Blin K."/>
            <person name="Weber T."/>
        </authorList>
    </citation>
    <scope>NUCLEOTIDE SEQUENCE</scope>
    <source>
        <strain evidence="4">NBC_00119</strain>
    </source>
</reference>
<evidence type="ECO:0000313" key="4">
    <source>
        <dbReference type="EMBL" id="WTS11687.1"/>
    </source>
</evidence>
<organism evidence="4">
    <name type="scientific">Streptomyces sp. NBC_00119</name>
    <dbReference type="NCBI Taxonomy" id="2975659"/>
    <lineage>
        <taxon>Bacteria</taxon>
        <taxon>Bacillati</taxon>
        <taxon>Actinomycetota</taxon>
        <taxon>Actinomycetes</taxon>
        <taxon>Kitasatosporales</taxon>
        <taxon>Streptomycetaceae</taxon>
        <taxon>Streptomyces</taxon>
    </lineage>
</organism>
<keyword evidence="4" id="KW-0547">Nucleotide-binding</keyword>
<dbReference type="SUPFAM" id="SSF55874">
    <property type="entry name" value="ATPase domain of HSP90 chaperone/DNA topoisomerase II/histidine kinase"/>
    <property type="match status" value="1"/>
</dbReference>
<evidence type="ECO:0000256" key="1">
    <source>
        <dbReference type="ARBA" id="ARBA00022527"/>
    </source>
</evidence>
<evidence type="ECO:0000259" key="3">
    <source>
        <dbReference type="Pfam" id="PF13581"/>
    </source>
</evidence>
<dbReference type="Pfam" id="PF13581">
    <property type="entry name" value="HATPase_c_2"/>
    <property type="match status" value="1"/>
</dbReference>
<evidence type="ECO:0000256" key="2">
    <source>
        <dbReference type="SAM" id="MobiDB-lite"/>
    </source>
</evidence>
<accession>A0AAU1U4P2</accession>
<gene>
    <name evidence="4" type="ORF">OHU69_11950</name>
</gene>
<feature type="compositionally biased region" description="Basic and acidic residues" evidence="2">
    <location>
        <begin position="164"/>
        <end position="182"/>
    </location>
</feature>
<sequence>MSTNPCVLLRWTSCTPNPSAQARAALRRILDQLGLSGEAISDAVLAVSELVANATEHALGPYELRLRITAAEYICEIEDRDPHVPEIPAFPSGALFAPDPEGRGGGLDALLDLLAERGRGLSIVNELTCGAWGFRCSRTTKVAWARFPANVPPLLTEIVTRPENGARDEASEYAERDHDLDR</sequence>
<dbReference type="GO" id="GO:0004674">
    <property type="term" value="F:protein serine/threonine kinase activity"/>
    <property type="evidence" value="ECO:0007669"/>
    <property type="project" value="UniProtKB-KW"/>
</dbReference>
<dbReference type="PANTHER" id="PTHR35526">
    <property type="entry name" value="ANTI-SIGMA-F FACTOR RSBW-RELATED"/>
    <property type="match status" value="1"/>
</dbReference>
<dbReference type="PANTHER" id="PTHR35526:SF3">
    <property type="entry name" value="ANTI-SIGMA-F FACTOR RSBW"/>
    <property type="match status" value="1"/>
</dbReference>
<dbReference type="CDD" id="cd16936">
    <property type="entry name" value="HATPase_RsbW-like"/>
    <property type="match status" value="1"/>
</dbReference>
<protein>
    <submittedName>
        <fullName evidence="4">ATP-binding protein</fullName>
    </submittedName>
</protein>
<keyword evidence="1" id="KW-0418">Kinase</keyword>
<dbReference type="InterPro" id="IPR050267">
    <property type="entry name" value="Anti-sigma-factor_SerPK"/>
</dbReference>
<proteinExistence type="predicted"/>
<feature type="domain" description="Histidine kinase/HSP90-like ATPase" evidence="3">
    <location>
        <begin position="18"/>
        <end position="128"/>
    </location>
</feature>
<dbReference type="Gene3D" id="3.30.565.10">
    <property type="entry name" value="Histidine kinase-like ATPase, C-terminal domain"/>
    <property type="match status" value="1"/>
</dbReference>
<keyword evidence="1" id="KW-0808">Transferase</keyword>
<name>A0AAU1U4P2_9ACTN</name>
<dbReference type="AlphaFoldDB" id="A0AAU1U4P2"/>
<dbReference type="InterPro" id="IPR003594">
    <property type="entry name" value="HATPase_dom"/>
</dbReference>